<evidence type="ECO:0000259" key="1">
    <source>
        <dbReference type="Pfam" id="PF13472"/>
    </source>
</evidence>
<dbReference type="GO" id="GO:0006508">
    <property type="term" value="P:proteolysis"/>
    <property type="evidence" value="ECO:0007669"/>
    <property type="project" value="UniProtKB-KW"/>
</dbReference>
<dbReference type="RefSeq" id="WP_028859864.1">
    <property type="nucleotide sequence ID" value="NZ_CAJHAQ010000001.1"/>
</dbReference>
<dbReference type="GO" id="GO:0004622">
    <property type="term" value="F:phosphatidylcholine lysophospholipase activity"/>
    <property type="evidence" value="ECO:0007669"/>
    <property type="project" value="TreeGrafter"/>
</dbReference>
<evidence type="ECO:0000313" key="3">
    <source>
        <dbReference type="Proteomes" id="UP000254123"/>
    </source>
</evidence>
<dbReference type="EMBL" id="UGVC01000001">
    <property type="protein sequence ID" value="SUD90135.1"/>
    <property type="molecule type" value="Genomic_DNA"/>
</dbReference>
<accession>A0A379LJ68</accession>
<protein>
    <submittedName>
        <fullName evidence="2">Multifunctional acyl-CoA thioesterase I and protease I and lysophospholipase L1</fullName>
    </submittedName>
</protein>
<organism evidence="2 3">
    <name type="scientific">Psychrobacter phenylpyruvicus</name>
    <dbReference type="NCBI Taxonomy" id="29432"/>
    <lineage>
        <taxon>Bacteria</taxon>
        <taxon>Pseudomonadati</taxon>
        <taxon>Pseudomonadota</taxon>
        <taxon>Gammaproteobacteria</taxon>
        <taxon>Moraxellales</taxon>
        <taxon>Moraxellaceae</taxon>
        <taxon>Psychrobacter</taxon>
    </lineage>
</organism>
<keyword evidence="3" id="KW-1185">Reference proteome</keyword>
<feature type="domain" description="SGNH hydrolase-type esterase" evidence="1">
    <location>
        <begin position="59"/>
        <end position="242"/>
    </location>
</feature>
<proteinExistence type="predicted"/>
<dbReference type="PANTHER" id="PTHR30383">
    <property type="entry name" value="THIOESTERASE 1/PROTEASE 1/LYSOPHOSPHOLIPASE L1"/>
    <property type="match status" value="1"/>
</dbReference>
<dbReference type="PANTHER" id="PTHR30383:SF5">
    <property type="entry name" value="SGNH HYDROLASE-TYPE ESTERASE DOMAIN-CONTAINING PROTEIN"/>
    <property type="match status" value="1"/>
</dbReference>
<dbReference type="Pfam" id="PF13472">
    <property type="entry name" value="Lipase_GDSL_2"/>
    <property type="match status" value="1"/>
</dbReference>
<gene>
    <name evidence="2" type="ORF">NCTC10526_00451</name>
</gene>
<sequence length="256" mass="28383">MIPFQPKHIALAPVYLYQGIKLKKTALRLPEAEGERRGRLSLATKDNQSQDKSTLNIMLLGDSSAAGVGVSSQQQALAGQLLEQLQLLPQIQQKFSQLEWSLHATSGHTSFDALRRLYVLPAPATAVDIMIVMVGVNDTTANVSTSKWEQQLREIIGLSKRKFGAKQIIFPCLPPMQDMPAIPSPLNKLMGYKTQIMNEKLIEVCAHYEQVLALQINLENKELQTQNFFAEDGFHPNSAAYSLLATKLAKTISELV</sequence>
<reference evidence="2 3" key="1">
    <citation type="submission" date="2018-06" db="EMBL/GenBank/DDBJ databases">
        <authorList>
            <consortium name="Pathogen Informatics"/>
            <person name="Doyle S."/>
        </authorList>
    </citation>
    <scope>NUCLEOTIDE SEQUENCE [LARGE SCALE GENOMIC DNA]</scope>
    <source>
        <strain evidence="2 3">NCTC10526</strain>
    </source>
</reference>
<dbReference type="InterPro" id="IPR013830">
    <property type="entry name" value="SGNH_hydro"/>
</dbReference>
<keyword evidence="2" id="KW-0645">Protease</keyword>
<name>A0A379LJ68_9GAMM</name>
<keyword evidence="2" id="KW-0378">Hydrolase</keyword>
<dbReference type="InterPro" id="IPR036514">
    <property type="entry name" value="SGNH_hydro_sf"/>
</dbReference>
<dbReference type="Proteomes" id="UP000254123">
    <property type="component" value="Unassembled WGS sequence"/>
</dbReference>
<evidence type="ECO:0000313" key="2">
    <source>
        <dbReference type="EMBL" id="SUD90135.1"/>
    </source>
</evidence>
<dbReference type="SUPFAM" id="SSF52266">
    <property type="entry name" value="SGNH hydrolase"/>
    <property type="match status" value="1"/>
</dbReference>
<dbReference type="STRING" id="1123034.GCA_000685805_02436"/>
<dbReference type="GO" id="GO:0008233">
    <property type="term" value="F:peptidase activity"/>
    <property type="evidence" value="ECO:0007669"/>
    <property type="project" value="UniProtKB-KW"/>
</dbReference>
<dbReference type="AlphaFoldDB" id="A0A379LJ68"/>
<dbReference type="InterPro" id="IPR051532">
    <property type="entry name" value="Ester_Hydrolysis_Enzymes"/>
</dbReference>
<dbReference type="Gene3D" id="3.40.50.1110">
    <property type="entry name" value="SGNH hydrolase"/>
    <property type="match status" value="1"/>
</dbReference>
<dbReference type="CDD" id="cd01836">
    <property type="entry name" value="FeeA_FeeB_like"/>
    <property type="match status" value="1"/>
</dbReference>